<feature type="compositionally biased region" description="Acidic residues" evidence="1">
    <location>
        <begin position="57"/>
        <end position="70"/>
    </location>
</feature>
<evidence type="ECO:0000256" key="1">
    <source>
        <dbReference type="SAM" id="MobiDB-lite"/>
    </source>
</evidence>
<dbReference type="Proteomes" id="UP000054558">
    <property type="component" value="Unassembled WGS sequence"/>
</dbReference>
<feature type="region of interest" description="Disordered" evidence="1">
    <location>
        <begin position="503"/>
        <end position="530"/>
    </location>
</feature>
<protein>
    <submittedName>
        <fullName evidence="2">Uncharacterized protein</fullName>
    </submittedName>
</protein>
<feature type="compositionally biased region" description="Acidic residues" evidence="1">
    <location>
        <begin position="89"/>
        <end position="112"/>
    </location>
</feature>
<feature type="compositionally biased region" description="Polar residues" evidence="1">
    <location>
        <begin position="516"/>
        <end position="530"/>
    </location>
</feature>
<name>A0A1Y1I399_KLENI</name>
<feature type="region of interest" description="Disordered" evidence="1">
    <location>
        <begin position="27"/>
        <end position="183"/>
    </location>
</feature>
<feature type="region of interest" description="Disordered" evidence="1">
    <location>
        <begin position="241"/>
        <end position="266"/>
    </location>
</feature>
<feature type="compositionally biased region" description="Low complexity" evidence="1">
    <location>
        <begin position="506"/>
        <end position="515"/>
    </location>
</feature>
<reference evidence="2 3" key="1">
    <citation type="journal article" date="2014" name="Nat. Commun.">
        <title>Klebsormidium flaccidum genome reveals primary factors for plant terrestrial adaptation.</title>
        <authorList>
            <person name="Hori K."/>
            <person name="Maruyama F."/>
            <person name="Fujisawa T."/>
            <person name="Togashi T."/>
            <person name="Yamamoto N."/>
            <person name="Seo M."/>
            <person name="Sato S."/>
            <person name="Yamada T."/>
            <person name="Mori H."/>
            <person name="Tajima N."/>
            <person name="Moriyama T."/>
            <person name="Ikeuchi M."/>
            <person name="Watanabe M."/>
            <person name="Wada H."/>
            <person name="Kobayashi K."/>
            <person name="Saito M."/>
            <person name="Masuda T."/>
            <person name="Sasaki-Sekimoto Y."/>
            <person name="Mashiguchi K."/>
            <person name="Awai K."/>
            <person name="Shimojima M."/>
            <person name="Masuda S."/>
            <person name="Iwai M."/>
            <person name="Nobusawa T."/>
            <person name="Narise T."/>
            <person name="Kondo S."/>
            <person name="Saito H."/>
            <person name="Sato R."/>
            <person name="Murakawa M."/>
            <person name="Ihara Y."/>
            <person name="Oshima-Yamada Y."/>
            <person name="Ohtaka K."/>
            <person name="Satoh M."/>
            <person name="Sonobe K."/>
            <person name="Ishii M."/>
            <person name="Ohtani R."/>
            <person name="Kanamori-Sato M."/>
            <person name="Honoki R."/>
            <person name="Miyazaki D."/>
            <person name="Mochizuki H."/>
            <person name="Umetsu J."/>
            <person name="Higashi K."/>
            <person name="Shibata D."/>
            <person name="Kamiya Y."/>
            <person name="Sato N."/>
            <person name="Nakamura Y."/>
            <person name="Tabata S."/>
            <person name="Ida S."/>
            <person name="Kurokawa K."/>
            <person name="Ohta H."/>
        </authorList>
    </citation>
    <scope>NUCLEOTIDE SEQUENCE [LARGE SCALE GENOMIC DNA]</scope>
    <source>
        <strain evidence="2 3">NIES-2285</strain>
    </source>
</reference>
<dbReference type="AlphaFoldDB" id="A0A1Y1I399"/>
<dbReference type="EMBL" id="DF237105">
    <property type="protein sequence ID" value="GAQ83661.1"/>
    <property type="molecule type" value="Genomic_DNA"/>
</dbReference>
<gene>
    <name evidence="2" type="ORF">KFL_001560300</name>
</gene>
<sequence>MLGDDAGEFATLVTALTKNPAALAKAKAAIATAAGQSEGNANGKRNRPQMTSLFQDNESDEESGEDDDAGGAEAADKEPSDELSGSEYNEGEDDGEEETDGEGDDDLEEEDIAKELGSEEAQNGPERSGEADGGDAEEDTGLADLLAAIPRKEETRKKRKKSGNSGAIVPVTTKKGEKSQANGRRSAAGGLVLNAASTEAGIDLNLLLLSHLKMQQAQAEQLARNDRMEKSMIQLLNCFKKSRPGSSQQSPDPTTSSATVTQQGGVSEHQLGLLERLKANPKLLNSAKSPIKLLVSGAVNLSMLTSGVADSELMRSSTKLALRVGPDPEQEELFEELYEDFIQAHQMDKFRMKRGQAVSTIRAAATKWYNLPATGTEDWSKITTELLAGKGFSHCDAYRKAGTDAYGDIRFRTMLAKACGVDVDHQPVPDQLIVTIARLALVEVVLELHFRGIKRLEKQEAKMLQVREEALAGETRISAFVLVVAPEDPSVCPMRLQSRAGERAKALAAAGANENGSTEQTHDSAANPNQ</sequence>
<feature type="compositionally biased region" description="Acidic residues" evidence="1">
    <location>
        <begin position="132"/>
        <end position="141"/>
    </location>
</feature>
<keyword evidence="3" id="KW-1185">Reference proteome</keyword>
<evidence type="ECO:0000313" key="3">
    <source>
        <dbReference type="Proteomes" id="UP000054558"/>
    </source>
</evidence>
<feature type="compositionally biased region" description="Low complexity" evidence="1">
    <location>
        <begin position="246"/>
        <end position="257"/>
    </location>
</feature>
<evidence type="ECO:0000313" key="2">
    <source>
        <dbReference type="EMBL" id="GAQ83661.1"/>
    </source>
</evidence>
<organism evidence="2 3">
    <name type="scientific">Klebsormidium nitens</name>
    <name type="common">Green alga</name>
    <name type="synonym">Ulothrix nitens</name>
    <dbReference type="NCBI Taxonomy" id="105231"/>
    <lineage>
        <taxon>Eukaryota</taxon>
        <taxon>Viridiplantae</taxon>
        <taxon>Streptophyta</taxon>
        <taxon>Klebsormidiophyceae</taxon>
        <taxon>Klebsormidiales</taxon>
        <taxon>Klebsormidiaceae</taxon>
        <taxon>Klebsormidium</taxon>
    </lineage>
</organism>
<accession>A0A1Y1I399</accession>
<proteinExistence type="predicted"/>